<name>A0ABY1R0J6_9FLAO</name>
<organism evidence="1 2">
    <name type="scientific">Epilithonimonas pallida</name>
    <dbReference type="NCBI Taxonomy" id="373671"/>
    <lineage>
        <taxon>Bacteria</taxon>
        <taxon>Pseudomonadati</taxon>
        <taxon>Bacteroidota</taxon>
        <taxon>Flavobacteriia</taxon>
        <taxon>Flavobacteriales</taxon>
        <taxon>Weeksellaceae</taxon>
        <taxon>Chryseobacterium group</taxon>
        <taxon>Epilithonimonas</taxon>
    </lineage>
</organism>
<protein>
    <recommendedName>
        <fullName evidence="3">GLPGLI family protein</fullName>
    </recommendedName>
</protein>
<keyword evidence="2" id="KW-1185">Reference proteome</keyword>
<accession>A0ABY1R0J6</accession>
<sequence length="330" mass="37719">MKIKYFFLLFPVLFFSQKTVTIKLSESIRDNTKTFKSLTVIDNRGDKEVGTITHKKETYRFEFPDNDAKKSIDNWFVSSNKNAVGNNDIVILLENFKIFSEEELGTSLPKADVVISSFISKNGGYYYLDRINRVVNIGPNLPKSPFGLSITLSNLLHEFIKNSYQTKPADIKITENELPQYAEIITKELPAYKNNQIKDGVYPDYKSFFDAKPLEGYELVKNSKGEVLRAKKGDERIPAHKMFAYVENGKMYHHTFSGFLEMIKDDKGFYIFTNYGTLFPVQMDSTYGMFGLVGGIAGAIDANAKNKKLQKAEKYNIYIDPLTGDYIFEK</sequence>
<evidence type="ECO:0000313" key="1">
    <source>
        <dbReference type="EMBL" id="SMP90020.1"/>
    </source>
</evidence>
<evidence type="ECO:0000313" key="2">
    <source>
        <dbReference type="Proteomes" id="UP001158050"/>
    </source>
</evidence>
<reference evidence="1 2" key="1">
    <citation type="submission" date="2017-05" db="EMBL/GenBank/DDBJ databases">
        <authorList>
            <person name="Varghese N."/>
            <person name="Submissions S."/>
        </authorList>
    </citation>
    <scope>NUCLEOTIDE SEQUENCE [LARGE SCALE GENOMIC DNA]</scope>
    <source>
        <strain evidence="1 2">DSM 18015</strain>
    </source>
</reference>
<evidence type="ECO:0008006" key="3">
    <source>
        <dbReference type="Google" id="ProtNLM"/>
    </source>
</evidence>
<proteinExistence type="predicted"/>
<dbReference type="Proteomes" id="UP001158050">
    <property type="component" value="Unassembled WGS sequence"/>
</dbReference>
<comment type="caution">
    <text evidence="1">The sequence shown here is derived from an EMBL/GenBank/DDBJ whole genome shotgun (WGS) entry which is preliminary data.</text>
</comment>
<dbReference type="EMBL" id="FXUO01000002">
    <property type="protein sequence ID" value="SMP90020.1"/>
    <property type="molecule type" value="Genomic_DNA"/>
</dbReference>
<gene>
    <name evidence="1" type="ORF">SAMN05421679_102157</name>
</gene>
<dbReference type="RefSeq" id="WP_283415667.1">
    <property type="nucleotide sequence ID" value="NZ_FXUO01000002.1"/>
</dbReference>